<dbReference type="GO" id="GO:0046872">
    <property type="term" value="F:metal ion binding"/>
    <property type="evidence" value="ECO:0007669"/>
    <property type="project" value="UniProtKB-KW"/>
</dbReference>
<dbReference type="GO" id="GO:0009360">
    <property type="term" value="C:DNA polymerase III complex"/>
    <property type="evidence" value="ECO:0007669"/>
    <property type="project" value="InterPro"/>
</dbReference>
<dbReference type="NCBIfam" id="TIGR02397">
    <property type="entry name" value="dnaX_nterm"/>
    <property type="match status" value="1"/>
</dbReference>
<evidence type="ECO:0000256" key="7">
    <source>
        <dbReference type="ARBA" id="ARBA00022833"/>
    </source>
</evidence>
<evidence type="ECO:0000256" key="1">
    <source>
        <dbReference type="ARBA" id="ARBA00006360"/>
    </source>
</evidence>
<evidence type="ECO:0000256" key="5">
    <source>
        <dbReference type="ARBA" id="ARBA00022723"/>
    </source>
</evidence>
<feature type="domain" description="AAA+ ATPase" evidence="13">
    <location>
        <begin position="61"/>
        <end position="202"/>
    </location>
</feature>
<dbReference type="PANTHER" id="PTHR11669">
    <property type="entry name" value="REPLICATION FACTOR C / DNA POLYMERASE III GAMMA-TAU SUBUNIT"/>
    <property type="match status" value="1"/>
</dbReference>
<comment type="subunit">
    <text evidence="11">DNA polymerase III contains a core (composed of alpha, epsilon and theta chains) that associates with a tau subunit. This core dimerizes to form the POLIII' complex. PolIII' associates with the gamma complex (composed of gamma, delta, delta', psi and chi chains) and with the beta chain to form the complete DNA polymerase III complex.</text>
</comment>
<dbReference type="Gene3D" id="1.10.8.60">
    <property type="match status" value="1"/>
</dbReference>
<dbReference type="InterPro" id="IPR012763">
    <property type="entry name" value="DNA_pol_III_sug/sutau_N"/>
</dbReference>
<dbReference type="InterPro" id="IPR022754">
    <property type="entry name" value="DNA_pol_III_gamma-3"/>
</dbReference>
<protein>
    <recommendedName>
        <fullName evidence="11">DNA polymerase III subunit gamma/tau</fullName>
        <ecNumber evidence="11">2.7.7.7</ecNumber>
    </recommendedName>
</protein>
<keyword evidence="7" id="KW-0862">Zinc</keyword>
<dbReference type="InterPro" id="IPR001270">
    <property type="entry name" value="ClpA/B"/>
</dbReference>
<dbReference type="InterPro" id="IPR003593">
    <property type="entry name" value="AAA+_ATPase"/>
</dbReference>
<accession>A0A3P3XIR7</accession>
<dbReference type="Gene3D" id="1.20.272.10">
    <property type="match status" value="1"/>
</dbReference>
<dbReference type="SUPFAM" id="SSF48019">
    <property type="entry name" value="post-AAA+ oligomerization domain-like"/>
    <property type="match status" value="1"/>
</dbReference>
<evidence type="ECO:0000256" key="6">
    <source>
        <dbReference type="ARBA" id="ARBA00022741"/>
    </source>
</evidence>
<gene>
    <name evidence="11" type="primary">dnaX</name>
    <name evidence="14" type="ORF">SPIROBIBN47_280010</name>
</gene>
<evidence type="ECO:0000256" key="11">
    <source>
        <dbReference type="RuleBase" id="RU364063"/>
    </source>
</evidence>
<proteinExistence type="inferred from homology"/>
<dbReference type="Pfam" id="PF12169">
    <property type="entry name" value="DNA_pol3_gamma3"/>
    <property type="match status" value="1"/>
</dbReference>
<dbReference type="SUPFAM" id="SSF52540">
    <property type="entry name" value="P-loop containing nucleoside triphosphate hydrolases"/>
    <property type="match status" value="1"/>
</dbReference>
<dbReference type="InterPro" id="IPR045085">
    <property type="entry name" value="HLD_clamp_pol_III_gamma_tau"/>
</dbReference>
<organism evidence="14">
    <name type="scientific">uncultured spirochete</name>
    <dbReference type="NCBI Taxonomy" id="156406"/>
    <lineage>
        <taxon>Bacteria</taxon>
        <taxon>Pseudomonadati</taxon>
        <taxon>Spirochaetota</taxon>
        <taxon>Spirochaetia</taxon>
        <taxon>Spirochaetales</taxon>
        <taxon>environmental samples</taxon>
    </lineage>
</organism>
<dbReference type="NCBIfam" id="NF004046">
    <property type="entry name" value="PRK05563.1"/>
    <property type="match status" value="1"/>
</dbReference>
<dbReference type="GO" id="GO:0005524">
    <property type="term" value="F:ATP binding"/>
    <property type="evidence" value="ECO:0007669"/>
    <property type="project" value="UniProtKB-KW"/>
</dbReference>
<evidence type="ECO:0000256" key="9">
    <source>
        <dbReference type="ARBA" id="ARBA00022932"/>
    </source>
</evidence>
<dbReference type="PANTHER" id="PTHR11669:SF0">
    <property type="entry name" value="PROTEIN STICHEL-LIKE 2"/>
    <property type="match status" value="1"/>
</dbReference>
<dbReference type="CDD" id="cd18137">
    <property type="entry name" value="HLD_clamp_pol_III_gamma_tau"/>
    <property type="match status" value="1"/>
</dbReference>
<dbReference type="AlphaFoldDB" id="A0A3P3XIR7"/>
<dbReference type="SMART" id="SM00382">
    <property type="entry name" value="AAA"/>
    <property type="match status" value="1"/>
</dbReference>
<feature type="region of interest" description="Disordered" evidence="12">
    <location>
        <begin position="584"/>
        <end position="660"/>
    </location>
</feature>
<keyword evidence="8 11" id="KW-0067">ATP-binding</keyword>
<feature type="compositionally biased region" description="Polar residues" evidence="12">
    <location>
        <begin position="463"/>
        <end position="489"/>
    </location>
</feature>
<dbReference type="GO" id="GO:0003887">
    <property type="term" value="F:DNA-directed DNA polymerase activity"/>
    <property type="evidence" value="ECO:0007669"/>
    <property type="project" value="UniProtKB-KW"/>
</dbReference>
<evidence type="ECO:0000256" key="3">
    <source>
        <dbReference type="ARBA" id="ARBA00022695"/>
    </source>
</evidence>
<dbReference type="PRINTS" id="PR00300">
    <property type="entry name" value="CLPPROTEASEA"/>
</dbReference>
<sequence length="724" mass="79560">MPQSAWLYALCLLYPSPPSCYFSYMPFEVTATRKRPQNFEQLAGQNFVAATLISSLEQGRIAHAYLFSGPRGCGKTSTARILAKALNCEHGPTPHPCGTCASCLSISSGSSLDVIEIDGASNTSVDNIRQIKDEVLFAPNSGRYKIYIIDEVHMLSMSAFNALLKTIEEPPPYIVFIFATTEPHKVPATIKSRCQQFNFRLVPAETILELLRQAAAETGVETEEEALLWIAREAAGSVRDAYTLFDQIASFSGTKITAQNIRDTLGLVGLDRLNALFRAIVANDTKAAFTTLDEILIRGVSPEQFLSDAVDYCRSILLIHNDIQKEGLLCAPRSTFDADVLGVLTKERAEYAIAVLLDTYRHLKETIDPRFELELAIAKLSRISAYISQSELFDAIKAIKHTFLPQGSSQKGLPLPFQERASKNDSAEEAPLLRDLRSRQPESQSAQSARQTSRPSQPPETLAQKNNSQYSSPLDQEKPSVQLSASRSGTEVEPASSVSSSPSELRKRIIAKLRAENLFLASALEKSGEWIPKHNGFIIPVVNKVELDLISRFSALIASTGAQLMGAPCAIEAHLQKLQEVLHDEDSPKKSALMRDSETGNAHAQISSDEVPQHDQTPETNLLKEKSTLSSFQSAEDAFNGSDEGSLPQNNPAPPSSLDENDIRLIELVRKMFKGKVIETKPAFEPSAESRTSAHASVPIIEPPDIPEEPEEFPDTDTEEESYD</sequence>
<evidence type="ECO:0000256" key="4">
    <source>
        <dbReference type="ARBA" id="ARBA00022705"/>
    </source>
</evidence>
<evidence type="ECO:0000256" key="10">
    <source>
        <dbReference type="ARBA" id="ARBA00049244"/>
    </source>
</evidence>
<comment type="function">
    <text evidence="11">DNA polymerase III is a complex, multichain enzyme responsible for most of the replicative synthesis in bacteria. This DNA polymerase also exhibits 3' to 5' exonuclease activity.</text>
</comment>
<feature type="compositionally biased region" description="Basic and acidic residues" evidence="12">
    <location>
        <begin position="420"/>
        <end position="440"/>
    </location>
</feature>
<evidence type="ECO:0000256" key="8">
    <source>
        <dbReference type="ARBA" id="ARBA00022840"/>
    </source>
</evidence>
<keyword evidence="6 11" id="KW-0547">Nucleotide-binding</keyword>
<dbReference type="GO" id="GO:0003677">
    <property type="term" value="F:DNA binding"/>
    <property type="evidence" value="ECO:0007669"/>
    <property type="project" value="InterPro"/>
</dbReference>
<dbReference type="InterPro" id="IPR027417">
    <property type="entry name" value="P-loop_NTPase"/>
</dbReference>
<dbReference type="InterPro" id="IPR050238">
    <property type="entry name" value="DNA_Rep/Repair_Clamp_Loader"/>
</dbReference>
<dbReference type="CDD" id="cd00009">
    <property type="entry name" value="AAA"/>
    <property type="match status" value="1"/>
</dbReference>
<feature type="compositionally biased region" description="Acidic residues" evidence="12">
    <location>
        <begin position="705"/>
        <end position="724"/>
    </location>
</feature>
<dbReference type="InterPro" id="IPR008921">
    <property type="entry name" value="DNA_pol3_clamp-load_cplx_C"/>
</dbReference>
<name>A0A3P3XIR7_9SPIR</name>
<evidence type="ECO:0000259" key="13">
    <source>
        <dbReference type="SMART" id="SM00382"/>
    </source>
</evidence>
<evidence type="ECO:0000256" key="12">
    <source>
        <dbReference type="SAM" id="MobiDB-lite"/>
    </source>
</evidence>
<reference evidence="14" key="1">
    <citation type="submission" date="2017-02" db="EMBL/GenBank/DDBJ databases">
        <authorList>
            <person name="Regsiter A."/>
            <person name="William W."/>
        </authorList>
    </citation>
    <scope>NUCLEOTIDE SEQUENCE</scope>
    <source>
        <strain evidence="14">Bib</strain>
    </source>
</reference>
<feature type="compositionally biased region" description="Low complexity" evidence="12">
    <location>
        <begin position="443"/>
        <end position="455"/>
    </location>
</feature>
<evidence type="ECO:0000313" key="14">
    <source>
        <dbReference type="EMBL" id="SLM13064.1"/>
    </source>
</evidence>
<dbReference type="FunFam" id="3.40.50.300:FF:000014">
    <property type="entry name" value="DNA polymerase III subunit gamma/tau"/>
    <property type="match status" value="1"/>
</dbReference>
<dbReference type="Pfam" id="PF22608">
    <property type="entry name" value="DNAX_ATPase_lid"/>
    <property type="match status" value="1"/>
</dbReference>
<feature type="compositionally biased region" description="Low complexity" evidence="12">
    <location>
        <begin position="491"/>
        <end position="503"/>
    </location>
</feature>
<dbReference type="EC" id="2.7.7.7" evidence="11"/>
<keyword evidence="9 11" id="KW-0239">DNA-directed DNA polymerase</keyword>
<comment type="similarity">
    <text evidence="1 11">Belongs to the DnaX/STICHEL family.</text>
</comment>
<feature type="compositionally biased region" description="Polar residues" evidence="12">
    <location>
        <begin position="599"/>
        <end position="610"/>
    </location>
</feature>
<evidence type="ECO:0000256" key="2">
    <source>
        <dbReference type="ARBA" id="ARBA00022679"/>
    </source>
</evidence>
<dbReference type="Gene3D" id="3.40.50.300">
    <property type="entry name" value="P-loop containing nucleotide triphosphate hydrolases"/>
    <property type="match status" value="1"/>
</dbReference>
<feature type="region of interest" description="Disordered" evidence="12">
    <location>
        <begin position="681"/>
        <end position="724"/>
    </location>
</feature>
<keyword evidence="3 11" id="KW-0548">Nucleotidyltransferase</keyword>
<keyword evidence="5" id="KW-0479">Metal-binding</keyword>
<keyword evidence="2 11" id="KW-0808">Transferase</keyword>
<feature type="region of interest" description="Disordered" evidence="12">
    <location>
        <begin position="410"/>
        <end position="503"/>
    </location>
</feature>
<dbReference type="Pfam" id="PF13177">
    <property type="entry name" value="DNA_pol3_delta2"/>
    <property type="match status" value="1"/>
</dbReference>
<feature type="compositionally biased region" description="Basic and acidic residues" evidence="12">
    <location>
        <begin position="611"/>
        <end position="627"/>
    </location>
</feature>
<dbReference type="EMBL" id="FWDM01000021">
    <property type="protein sequence ID" value="SLM13064.1"/>
    <property type="molecule type" value="Genomic_DNA"/>
</dbReference>
<comment type="catalytic activity">
    <reaction evidence="10 11">
        <text>DNA(n) + a 2'-deoxyribonucleoside 5'-triphosphate = DNA(n+1) + diphosphate</text>
        <dbReference type="Rhea" id="RHEA:22508"/>
        <dbReference type="Rhea" id="RHEA-COMP:17339"/>
        <dbReference type="Rhea" id="RHEA-COMP:17340"/>
        <dbReference type="ChEBI" id="CHEBI:33019"/>
        <dbReference type="ChEBI" id="CHEBI:61560"/>
        <dbReference type="ChEBI" id="CHEBI:173112"/>
        <dbReference type="EC" id="2.7.7.7"/>
    </reaction>
</comment>
<keyword evidence="4 11" id="KW-0235">DNA replication</keyword>
<dbReference type="NCBIfam" id="NF005173">
    <property type="entry name" value="PRK06647.1"/>
    <property type="match status" value="1"/>
</dbReference>
<dbReference type="GO" id="GO:0006261">
    <property type="term" value="P:DNA-templated DNA replication"/>
    <property type="evidence" value="ECO:0007669"/>
    <property type="project" value="TreeGrafter"/>
</dbReference>
<feature type="compositionally biased region" description="Basic and acidic residues" evidence="12">
    <location>
        <begin position="584"/>
        <end position="598"/>
    </location>
</feature>